<dbReference type="InterPro" id="IPR052155">
    <property type="entry name" value="Biofilm_reg_signaling"/>
</dbReference>
<dbReference type="InterPro" id="IPR035965">
    <property type="entry name" value="PAS-like_dom_sf"/>
</dbReference>
<dbReference type="SMART" id="SM00091">
    <property type="entry name" value="PAS"/>
    <property type="match status" value="3"/>
</dbReference>
<dbReference type="Pfam" id="PF13188">
    <property type="entry name" value="PAS_8"/>
    <property type="match status" value="1"/>
</dbReference>
<dbReference type="SUPFAM" id="SSF141868">
    <property type="entry name" value="EAL domain-like"/>
    <property type="match status" value="1"/>
</dbReference>
<dbReference type="SMART" id="SM00052">
    <property type="entry name" value="EAL"/>
    <property type="match status" value="1"/>
</dbReference>
<dbReference type="InterPro" id="IPR000014">
    <property type="entry name" value="PAS"/>
</dbReference>
<dbReference type="PANTHER" id="PTHR44757:SF2">
    <property type="entry name" value="BIOFILM ARCHITECTURE MAINTENANCE PROTEIN MBAA"/>
    <property type="match status" value="1"/>
</dbReference>
<dbReference type="InterPro" id="IPR013767">
    <property type="entry name" value="PAS_fold"/>
</dbReference>
<evidence type="ECO:0000313" key="5">
    <source>
        <dbReference type="EMBL" id="RMX10491.1"/>
    </source>
</evidence>
<dbReference type="AlphaFoldDB" id="A0A3M6R565"/>
<protein>
    <submittedName>
        <fullName evidence="5">EAL domain-containing protein</fullName>
    </submittedName>
</protein>
<evidence type="ECO:0000259" key="2">
    <source>
        <dbReference type="PROSITE" id="PS50112"/>
    </source>
</evidence>
<feature type="domain" description="EAL" evidence="3">
    <location>
        <begin position="644"/>
        <end position="898"/>
    </location>
</feature>
<proteinExistence type="predicted"/>
<dbReference type="InterPro" id="IPR029787">
    <property type="entry name" value="Nucleotide_cyclase"/>
</dbReference>
<dbReference type="Pfam" id="PF00989">
    <property type="entry name" value="PAS"/>
    <property type="match status" value="1"/>
</dbReference>
<name>A0A3M6R565_9BURK</name>
<dbReference type="InterPro" id="IPR000160">
    <property type="entry name" value="GGDEF_dom"/>
</dbReference>
<dbReference type="PROSITE" id="PS50883">
    <property type="entry name" value="EAL"/>
    <property type="match status" value="1"/>
</dbReference>
<dbReference type="Gene3D" id="3.30.450.20">
    <property type="entry name" value="PAS domain"/>
    <property type="match status" value="3"/>
</dbReference>
<evidence type="ECO:0000259" key="3">
    <source>
        <dbReference type="PROSITE" id="PS50883"/>
    </source>
</evidence>
<evidence type="ECO:0000259" key="4">
    <source>
        <dbReference type="PROSITE" id="PS50887"/>
    </source>
</evidence>
<dbReference type="InterPro" id="IPR001633">
    <property type="entry name" value="EAL_dom"/>
</dbReference>
<dbReference type="Gene3D" id="3.30.70.270">
    <property type="match status" value="1"/>
</dbReference>
<dbReference type="PANTHER" id="PTHR44757">
    <property type="entry name" value="DIGUANYLATE CYCLASE DGCP"/>
    <property type="match status" value="1"/>
</dbReference>
<dbReference type="CDD" id="cd01948">
    <property type="entry name" value="EAL"/>
    <property type="match status" value="1"/>
</dbReference>
<feature type="compositionally biased region" description="Low complexity" evidence="1">
    <location>
        <begin position="52"/>
        <end position="80"/>
    </location>
</feature>
<dbReference type="Proteomes" id="UP000275180">
    <property type="component" value="Unassembled WGS sequence"/>
</dbReference>
<gene>
    <name evidence="5" type="ORF">EBQ34_12250</name>
</gene>
<dbReference type="SUPFAM" id="SSF55073">
    <property type="entry name" value="Nucleotide cyclase"/>
    <property type="match status" value="1"/>
</dbReference>
<dbReference type="CDD" id="cd01949">
    <property type="entry name" value="GGDEF"/>
    <property type="match status" value="1"/>
</dbReference>
<feature type="domain" description="GGDEF" evidence="4">
    <location>
        <begin position="503"/>
        <end position="635"/>
    </location>
</feature>
<dbReference type="NCBIfam" id="TIGR00254">
    <property type="entry name" value="GGDEF"/>
    <property type="match status" value="1"/>
</dbReference>
<sequence length="906" mass="99887">MGAKECSRIAKTLRREETRGARHGATRQSADCACPESKCLHSPSAITITAMATPASSHSEPAAARAAAADATPDAAPNAAQLPGVPGSAAAQSTPGIQSGDVLYLQLFDSLPLPAFILASDGFVIDVNPVATALFQQTRPQVRGQPLPQLLPGLSAAQHEELLQALRQGQAYFMQAPGQRSLALYAAPLPYPMAMLQAANHTPPHWLVLAHRLHSHSSDHYAELFEAIDQGVVVYDAQGALQHINDAAMRILNHSAGDDSWRADFQSGNWTTVDAHGMHLPREQTPVAIAQRSGKPVLNRTIGLYHIREQRFRWLQVSAIPRFASSARLGDAPVQVISLMRDVTESRRDQHLFTRMQALSTTGAWEWERGSDRCFLTPGALRILRLEQPPASLAGLLACFIPPDSQRLRQALEQARLTQSAFTLELRPHPQPNEPEHWVRMQGEPDMLDPFSIRICGTMEDISRSKHMEQNLRHKTRTDPLTGLLNRDALLEELHTRLLSKSPQQALLYVDLNRFKVINDALGHHIGDQLLRAVAQRLHSAAGEQALCARMGGDEFVFLCPTAEAGMPIALAQRILSKLLEPFQIEHESIRISASIGIAIAPRDGRDSDTLLQNADAAMYESKRRGHGSWHIYSEDLARRQRERLQMDNLLRNAIDKGELQLLYQPQLHLQSGQLIGAEALLRWRSPELGEVPPESFIAHAEHSGEIMRLGAWALNEACQQVRRWRNAGLNTVPIAVNVSYRQFLAGDLAHIVAQALQQAQLPGAALELEFTERVLIEDEPLTTRTISHLRTLGVRLSIDDFGEGYSALNYLRRLPIHGLKLSRLFLQGAPYNASDAAICQAVAAIAQGLGLGLVAEGVERPKQRDFLQSLGVAYGQGYLFSPPLSAEAFAQWLKQPQFGSHRTEP</sequence>
<dbReference type="Pfam" id="PF00563">
    <property type="entry name" value="EAL"/>
    <property type="match status" value="1"/>
</dbReference>
<organism evidence="5 6">
    <name type="scientific">Vandammella animalimorsus</name>
    <dbReference type="NCBI Taxonomy" id="2029117"/>
    <lineage>
        <taxon>Bacteria</taxon>
        <taxon>Pseudomonadati</taxon>
        <taxon>Pseudomonadota</taxon>
        <taxon>Betaproteobacteria</taxon>
        <taxon>Burkholderiales</taxon>
        <taxon>Comamonadaceae</taxon>
        <taxon>Vandammella</taxon>
    </lineage>
</organism>
<dbReference type="SUPFAM" id="SSF55785">
    <property type="entry name" value="PYP-like sensor domain (PAS domain)"/>
    <property type="match status" value="3"/>
</dbReference>
<feature type="region of interest" description="Disordered" evidence="1">
    <location>
        <begin position="52"/>
        <end position="93"/>
    </location>
</feature>
<dbReference type="InterPro" id="IPR043128">
    <property type="entry name" value="Rev_trsase/Diguanyl_cyclase"/>
</dbReference>
<accession>A0A3M6R565</accession>
<dbReference type="Pfam" id="PF00990">
    <property type="entry name" value="GGDEF"/>
    <property type="match status" value="1"/>
</dbReference>
<reference evidence="5 6" key="1">
    <citation type="submission" date="2018-10" db="EMBL/GenBank/DDBJ databases">
        <title>Comamonadaceae CDC group NO-1 genome sequencing and assembly.</title>
        <authorList>
            <person name="Bernier A.-M."/>
            <person name="Bernard K."/>
        </authorList>
    </citation>
    <scope>NUCLEOTIDE SEQUENCE [LARGE SCALE GENOMIC DNA]</scope>
    <source>
        <strain evidence="5 6">NML180582</strain>
    </source>
</reference>
<dbReference type="InterPro" id="IPR035919">
    <property type="entry name" value="EAL_sf"/>
</dbReference>
<dbReference type="OrthoDB" id="9813903at2"/>
<dbReference type="SMART" id="SM00267">
    <property type="entry name" value="GGDEF"/>
    <property type="match status" value="1"/>
</dbReference>
<evidence type="ECO:0000256" key="1">
    <source>
        <dbReference type="SAM" id="MobiDB-lite"/>
    </source>
</evidence>
<dbReference type="EMBL" id="RDQJ01000023">
    <property type="protein sequence ID" value="RMX10491.1"/>
    <property type="molecule type" value="Genomic_DNA"/>
</dbReference>
<evidence type="ECO:0000313" key="6">
    <source>
        <dbReference type="Proteomes" id="UP000275180"/>
    </source>
</evidence>
<dbReference type="PROSITE" id="PS50112">
    <property type="entry name" value="PAS"/>
    <property type="match status" value="1"/>
</dbReference>
<dbReference type="PROSITE" id="PS50887">
    <property type="entry name" value="GGDEF"/>
    <property type="match status" value="1"/>
</dbReference>
<dbReference type="CDD" id="cd00130">
    <property type="entry name" value="PAS"/>
    <property type="match status" value="1"/>
</dbReference>
<feature type="domain" description="PAS" evidence="2">
    <location>
        <begin position="217"/>
        <end position="258"/>
    </location>
</feature>
<dbReference type="Gene3D" id="3.20.20.450">
    <property type="entry name" value="EAL domain"/>
    <property type="match status" value="1"/>
</dbReference>
<comment type="caution">
    <text evidence="5">The sequence shown here is derived from an EMBL/GenBank/DDBJ whole genome shotgun (WGS) entry which is preliminary data.</text>
</comment>
<dbReference type="GO" id="GO:0006355">
    <property type="term" value="P:regulation of DNA-templated transcription"/>
    <property type="evidence" value="ECO:0007669"/>
    <property type="project" value="InterPro"/>
</dbReference>